<feature type="region of interest" description="Disordered" evidence="1">
    <location>
        <begin position="72"/>
        <end position="167"/>
    </location>
</feature>
<feature type="compositionally biased region" description="Low complexity" evidence="1">
    <location>
        <begin position="78"/>
        <end position="100"/>
    </location>
</feature>
<gene>
    <name evidence="2" type="ORF">E2562_037732</name>
</gene>
<dbReference type="EMBL" id="SPHZ02000011">
    <property type="protein sequence ID" value="KAF0894237.1"/>
    <property type="molecule type" value="Genomic_DNA"/>
</dbReference>
<reference evidence="2 3" key="1">
    <citation type="submission" date="2019-11" db="EMBL/GenBank/DDBJ databases">
        <title>Whole genome sequence of Oryza granulata.</title>
        <authorList>
            <person name="Li W."/>
        </authorList>
    </citation>
    <scope>NUCLEOTIDE SEQUENCE [LARGE SCALE GENOMIC DNA]</scope>
    <source>
        <strain evidence="3">cv. Menghai</strain>
        <tissue evidence="2">Leaf</tissue>
    </source>
</reference>
<protein>
    <submittedName>
        <fullName evidence="2">Uncharacterized protein</fullName>
    </submittedName>
</protein>
<organism evidence="2 3">
    <name type="scientific">Oryza meyeriana var. granulata</name>
    <dbReference type="NCBI Taxonomy" id="110450"/>
    <lineage>
        <taxon>Eukaryota</taxon>
        <taxon>Viridiplantae</taxon>
        <taxon>Streptophyta</taxon>
        <taxon>Embryophyta</taxon>
        <taxon>Tracheophyta</taxon>
        <taxon>Spermatophyta</taxon>
        <taxon>Magnoliopsida</taxon>
        <taxon>Liliopsida</taxon>
        <taxon>Poales</taxon>
        <taxon>Poaceae</taxon>
        <taxon>BOP clade</taxon>
        <taxon>Oryzoideae</taxon>
        <taxon>Oryzeae</taxon>
        <taxon>Oryzinae</taxon>
        <taxon>Oryza</taxon>
        <taxon>Oryza meyeriana</taxon>
    </lineage>
</organism>
<proteinExistence type="predicted"/>
<feature type="compositionally biased region" description="Pro residues" evidence="1">
    <location>
        <begin position="135"/>
        <end position="144"/>
    </location>
</feature>
<keyword evidence="3" id="KW-1185">Reference proteome</keyword>
<evidence type="ECO:0000313" key="2">
    <source>
        <dbReference type="EMBL" id="KAF0894237.1"/>
    </source>
</evidence>
<evidence type="ECO:0000256" key="1">
    <source>
        <dbReference type="SAM" id="MobiDB-lite"/>
    </source>
</evidence>
<comment type="caution">
    <text evidence="2">The sequence shown here is derived from an EMBL/GenBank/DDBJ whole genome shotgun (WGS) entry which is preliminary data.</text>
</comment>
<dbReference type="Proteomes" id="UP000479710">
    <property type="component" value="Unassembled WGS sequence"/>
</dbReference>
<name>A0A6G1C2P9_9ORYZ</name>
<accession>A0A6G1C2P9</accession>
<sequence length="167" mass="18230">MAHQNHPAPRRVPHVFSNEPGNYVATTAVNSVFLVEAVLRHLTEIGDDDQSTASYYSRCEAVYRNLAKKVLRYPPQQTGSTSGSSAGSSSKRSRPPSAARTSDESTGHPSQQKGVTMGITIGEEEPTEYCAFGHPPIPIAPRPPQAMEEVVLRRPRSNNSSIEEEDE</sequence>
<dbReference type="AlphaFoldDB" id="A0A6G1C2P9"/>
<evidence type="ECO:0000313" key="3">
    <source>
        <dbReference type="Proteomes" id="UP000479710"/>
    </source>
</evidence>